<comment type="caution">
    <text evidence="4">The sequence shown here is derived from an EMBL/GenBank/DDBJ whole genome shotgun (WGS) entry which is preliminary data.</text>
</comment>
<sequence>MIHSSSSSRPCGGRFVPRQTTCGLFVTTTWCHENSKWSSGRLLPRQSFISTGRAHNKRYNHRKVVVVPTRTCWPKATATSSQISIAQQDLLDYVAPLELGRKALNNSAIKAVVNEKIALLELMNPTPVPVDSPQLGGKWRLVYTDSDNILGVSRPRWLQPVGAIYQSIFLDTMQVENMETVKPLGIVSFENRVWATFTKSPPKKVFVQFRRFQFGPIKFPAPSNARGFLETTFLDARMRISRGNRKHVFVLVKE</sequence>
<name>A0AAV9IN64_9RHOD</name>
<dbReference type="InterPro" id="IPR006843">
    <property type="entry name" value="PAP/fibrillin_dom"/>
</dbReference>
<proteinExistence type="predicted"/>
<protein>
    <recommendedName>
        <fullName evidence="3">Plastid lipid-associated protein/fibrillin conserved domain-containing protein</fullName>
    </recommendedName>
</protein>
<dbReference type="PANTHER" id="PTHR31906">
    <property type="entry name" value="PLASTID-LIPID-ASSOCIATED PROTEIN 4, CHLOROPLASTIC-RELATED"/>
    <property type="match status" value="1"/>
</dbReference>
<dbReference type="Proteomes" id="UP001300502">
    <property type="component" value="Unassembled WGS sequence"/>
</dbReference>
<feature type="domain" description="Plastid lipid-associated protein/fibrillin conserved" evidence="3">
    <location>
        <begin position="215"/>
        <end position="251"/>
    </location>
</feature>
<dbReference type="EMBL" id="JANCYU010000066">
    <property type="protein sequence ID" value="KAK4528586.1"/>
    <property type="molecule type" value="Genomic_DNA"/>
</dbReference>
<keyword evidence="5" id="KW-1185">Reference proteome</keyword>
<evidence type="ECO:0000259" key="3">
    <source>
        <dbReference type="Pfam" id="PF04755"/>
    </source>
</evidence>
<evidence type="ECO:0000256" key="1">
    <source>
        <dbReference type="ARBA" id="ARBA00004474"/>
    </source>
</evidence>
<dbReference type="AlphaFoldDB" id="A0AAV9IN64"/>
<organism evidence="4 5">
    <name type="scientific">Galdieria yellowstonensis</name>
    <dbReference type="NCBI Taxonomy" id="3028027"/>
    <lineage>
        <taxon>Eukaryota</taxon>
        <taxon>Rhodophyta</taxon>
        <taxon>Bangiophyceae</taxon>
        <taxon>Galdieriales</taxon>
        <taxon>Galdieriaceae</taxon>
        <taxon>Galdieria</taxon>
    </lineage>
</organism>
<dbReference type="Pfam" id="PF04755">
    <property type="entry name" value="PAP_fibrillin"/>
    <property type="match status" value="2"/>
</dbReference>
<evidence type="ECO:0000313" key="5">
    <source>
        <dbReference type="Proteomes" id="UP001300502"/>
    </source>
</evidence>
<dbReference type="InterPro" id="IPR039633">
    <property type="entry name" value="PAP"/>
</dbReference>
<dbReference type="GO" id="GO:0009536">
    <property type="term" value="C:plastid"/>
    <property type="evidence" value="ECO:0007669"/>
    <property type="project" value="UniProtKB-SubCell"/>
</dbReference>
<accession>A0AAV9IN64</accession>
<reference evidence="4 5" key="1">
    <citation type="submission" date="2022-07" db="EMBL/GenBank/DDBJ databases">
        <title>Genome-wide signatures of adaptation to extreme environments.</title>
        <authorList>
            <person name="Cho C.H."/>
            <person name="Yoon H.S."/>
        </authorList>
    </citation>
    <scope>NUCLEOTIDE SEQUENCE [LARGE SCALE GENOMIC DNA]</scope>
    <source>
        <strain evidence="4 5">108.79 E11</strain>
    </source>
</reference>
<gene>
    <name evidence="4" type="ORF">GAYE_SCF61G6531</name>
</gene>
<evidence type="ECO:0000256" key="2">
    <source>
        <dbReference type="ARBA" id="ARBA00022640"/>
    </source>
</evidence>
<feature type="domain" description="Plastid lipid-associated protein/fibrillin conserved" evidence="3">
    <location>
        <begin position="86"/>
        <end position="214"/>
    </location>
</feature>
<evidence type="ECO:0000313" key="4">
    <source>
        <dbReference type="EMBL" id="KAK4528586.1"/>
    </source>
</evidence>
<keyword evidence="2" id="KW-0934">Plastid</keyword>
<comment type="subcellular location">
    <subcellularLocation>
        <location evidence="1">Plastid</location>
    </subcellularLocation>
</comment>